<dbReference type="InterPro" id="IPR027417">
    <property type="entry name" value="P-loop_NTPase"/>
</dbReference>
<dbReference type="PANTHER" id="PTHR12788:SF10">
    <property type="entry name" value="PROTEIN-TYROSINE SULFOTRANSFERASE"/>
    <property type="match status" value="1"/>
</dbReference>
<evidence type="ECO:0000313" key="3">
    <source>
        <dbReference type="Proteomes" id="UP001566331"/>
    </source>
</evidence>
<dbReference type="RefSeq" id="WP_370565232.1">
    <property type="nucleotide sequence ID" value="NZ_JBFWIB010000014.1"/>
</dbReference>
<keyword evidence="3" id="KW-1185">Reference proteome</keyword>
<gene>
    <name evidence="2" type="ORF">AB6713_16800</name>
</gene>
<dbReference type="InterPro" id="IPR026634">
    <property type="entry name" value="TPST-like"/>
</dbReference>
<evidence type="ECO:0000256" key="1">
    <source>
        <dbReference type="ARBA" id="ARBA00022679"/>
    </source>
</evidence>
<dbReference type="PANTHER" id="PTHR12788">
    <property type="entry name" value="PROTEIN-TYROSINE SULFOTRANSFERASE 2"/>
    <property type="match status" value="1"/>
</dbReference>
<dbReference type="EMBL" id="JBFWIC010000030">
    <property type="protein sequence ID" value="MEZ0476259.1"/>
    <property type="molecule type" value="Genomic_DNA"/>
</dbReference>
<evidence type="ECO:0000313" key="2">
    <source>
        <dbReference type="EMBL" id="MEZ0476259.1"/>
    </source>
</evidence>
<dbReference type="InterPro" id="IPR011990">
    <property type="entry name" value="TPR-like_helical_dom_sf"/>
</dbReference>
<dbReference type="Pfam" id="PF14559">
    <property type="entry name" value="TPR_19"/>
    <property type="match status" value="1"/>
</dbReference>
<comment type="caution">
    <text evidence="2">The sequence shown here is derived from an EMBL/GenBank/DDBJ whole genome shotgun (WGS) entry which is preliminary data.</text>
</comment>
<accession>A0ABV4HU26</accession>
<dbReference type="SUPFAM" id="SSF48452">
    <property type="entry name" value="TPR-like"/>
    <property type="match status" value="1"/>
</dbReference>
<dbReference type="Gene3D" id="1.25.40.10">
    <property type="entry name" value="Tetratricopeptide repeat domain"/>
    <property type="match status" value="1"/>
</dbReference>
<organism evidence="2 3">
    <name type="scientific">Luteimonas salinilitoris</name>
    <dbReference type="NCBI Taxonomy" id="3237697"/>
    <lineage>
        <taxon>Bacteria</taxon>
        <taxon>Pseudomonadati</taxon>
        <taxon>Pseudomonadota</taxon>
        <taxon>Gammaproteobacteria</taxon>
        <taxon>Lysobacterales</taxon>
        <taxon>Lysobacteraceae</taxon>
        <taxon>Luteimonas</taxon>
    </lineage>
</organism>
<proteinExistence type="predicted"/>
<dbReference type="Pfam" id="PF13469">
    <property type="entry name" value="Sulfotransfer_3"/>
    <property type="match status" value="1"/>
</dbReference>
<name>A0ABV4HU26_9GAMM</name>
<dbReference type="Gene3D" id="3.40.50.300">
    <property type="entry name" value="P-loop containing nucleotide triphosphate hydrolases"/>
    <property type="match status" value="1"/>
</dbReference>
<dbReference type="SUPFAM" id="SSF52540">
    <property type="entry name" value="P-loop containing nucleoside triphosphate hydrolases"/>
    <property type="match status" value="1"/>
</dbReference>
<protein>
    <submittedName>
        <fullName evidence="2">Sulfotransferase</fullName>
    </submittedName>
</protein>
<keyword evidence="1" id="KW-0808">Transferase</keyword>
<dbReference type="Proteomes" id="UP001566331">
    <property type="component" value="Unassembled WGS sequence"/>
</dbReference>
<reference evidence="2 3" key="1">
    <citation type="submission" date="2024-07" db="EMBL/GenBank/DDBJ databases">
        <title>Luteimonas salilacus sp. nov., isolated from the shore soil of Salt Lake in Tibet of China.</title>
        <authorList>
            <person name="Zhang X."/>
            <person name="Li A."/>
        </authorList>
    </citation>
    <scope>NUCLEOTIDE SEQUENCE [LARGE SCALE GENOMIC DNA]</scope>
    <source>
        <strain evidence="2 3">B3-2-R+30</strain>
    </source>
</reference>
<sequence>MIDARMSSTAASATLRQQIGQGFELLRQDRMEDAARLSESLLAAHTRDPQVLLFASEVRLAGGDAETALGLIDAAIGVMRGEVALLLKKARILLQLRRRAEARQVAAEAAALAGDDGRALWSIGKIYGGCNDPARARELYEQALAVGCGSPDLLYDLATAQFFTGDFAGAEKSLGALPTDSPAIGHALYLRSTLRRQTDVRNHVDDLQARLTAGFPDATRRAACLYALAKELEDLGHADRSFTVLTEAAALKRRTLRYDAAAERTAIDGIRATYTAEAMRAEIPGHGEEGAIFIVGMPRTGTTLVERLLGRHGEVASAGELPDYGQALAAAAHERLSAHPGKTMVEASLLLDFAALGRDYMRSAREAAPGSRMFIDKMPINFMYCGLIRRALPKARIIHLVRDPMDSCYAVYKTLFNQAYHFSYDLAELGAYYITYHRLMRHWHAVMPDAILDVRYEDLVTDTEGQARRLLAWCGLDWRPEVLSPAKSDAPSTTASAAQVREPVYTSSVGKWRRYEAGLRPLADQLMRAGISTGRT</sequence>